<dbReference type="InterPro" id="IPR036956">
    <property type="entry name" value="Impact_N_sf"/>
</dbReference>
<evidence type="ECO:0000313" key="4">
    <source>
        <dbReference type="EMBL" id="MBB6627023.1"/>
    </source>
</evidence>
<feature type="domain" description="UPF0029" evidence="3">
    <location>
        <begin position="142"/>
        <end position="196"/>
    </location>
</feature>
<dbReference type="GO" id="GO:0005737">
    <property type="term" value="C:cytoplasm"/>
    <property type="evidence" value="ECO:0007669"/>
    <property type="project" value="TreeGrafter"/>
</dbReference>
<evidence type="ECO:0000256" key="1">
    <source>
        <dbReference type="ARBA" id="ARBA00007665"/>
    </source>
</evidence>
<dbReference type="InterPro" id="IPR023582">
    <property type="entry name" value="Impact"/>
</dbReference>
<dbReference type="SUPFAM" id="SSF54980">
    <property type="entry name" value="EF-G C-terminal domain-like"/>
    <property type="match status" value="1"/>
</dbReference>
<reference evidence="4 5" key="1">
    <citation type="submission" date="2020-08" db="EMBL/GenBank/DDBJ databases">
        <authorList>
            <person name="Seo M.-J."/>
        </authorList>
    </citation>
    <scope>NUCLEOTIDE SEQUENCE [LARGE SCALE GENOMIC DNA]</scope>
    <source>
        <strain evidence="4 5">KIGAM211</strain>
    </source>
</reference>
<evidence type="ECO:0000259" key="3">
    <source>
        <dbReference type="Pfam" id="PF09186"/>
    </source>
</evidence>
<gene>
    <name evidence="4" type="ORF">H5V45_06775</name>
</gene>
<dbReference type="InterPro" id="IPR020569">
    <property type="entry name" value="UPF0029_Impact_CS"/>
</dbReference>
<dbReference type="SUPFAM" id="SSF54211">
    <property type="entry name" value="Ribosomal protein S5 domain 2-like"/>
    <property type="match status" value="1"/>
</dbReference>
<dbReference type="PANTHER" id="PTHR16301">
    <property type="entry name" value="IMPACT-RELATED"/>
    <property type="match status" value="1"/>
</dbReference>
<feature type="domain" description="Impact N-terminal" evidence="2">
    <location>
        <begin position="19"/>
        <end position="126"/>
    </location>
</feature>
<dbReference type="InterPro" id="IPR020568">
    <property type="entry name" value="Ribosomal_Su5_D2-typ_SF"/>
</dbReference>
<evidence type="ECO:0000313" key="5">
    <source>
        <dbReference type="Proteomes" id="UP000523955"/>
    </source>
</evidence>
<dbReference type="InterPro" id="IPR035647">
    <property type="entry name" value="EFG_III/V"/>
</dbReference>
<dbReference type="GO" id="GO:0006446">
    <property type="term" value="P:regulation of translational initiation"/>
    <property type="evidence" value="ECO:0007669"/>
    <property type="project" value="TreeGrafter"/>
</dbReference>
<accession>A0A7X0RHB3</accession>
<dbReference type="InterPro" id="IPR001498">
    <property type="entry name" value="Impact_N"/>
</dbReference>
<dbReference type="Pfam" id="PF09186">
    <property type="entry name" value="DUF1949"/>
    <property type="match status" value="1"/>
</dbReference>
<keyword evidence="5" id="KW-1185">Reference proteome</keyword>
<evidence type="ECO:0000259" key="2">
    <source>
        <dbReference type="Pfam" id="PF01205"/>
    </source>
</evidence>
<dbReference type="NCBIfam" id="TIGR00257">
    <property type="entry name" value="IMPACT_YIGZ"/>
    <property type="match status" value="1"/>
</dbReference>
<protein>
    <submittedName>
        <fullName evidence="4">YigZ family protein</fullName>
    </submittedName>
</protein>
<dbReference type="Pfam" id="PF01205">
    <property type="entry name" value="Impact_N"/>
    <property type="match status" value="1"/>
</dbReference>
<dbReference type="Gene3D" id="3.30.230.30">
    <property type="entry name" value="Impact, N-terminal domain"/>
    <property type="match status" value="1"/>
</dbReference>
<organism evidence="4 5">
    <name type="scientific">Nocardioides luti</name>
    <dbReference type="NCBI Taxonomy" id="2761101"/>
    <lineage>
        <taxon>Bacteria</taxon>
        <taxon>Bacillati</taxon>
        <taxon>Actinomycetota</taxon>
        <taxon>Actinomycetes</taxon>
        <taxon>Propionibacteriales</taxon>
        <taxon>Nocardioidaceae</taxon>
        <taxon>Nocardioides</taxon>
    </lineage>
</organism>
<dbReference type="InterPro" id="IPR015269">
    <property type="entry name" value="UPF0029_Impact_C"/>
</dbReference>
<dbReference type="EMBL" id="JACKXE010000001">
    <property type="protein sequence ID" value="MBB6627023.1"/>
    <property type="molecule type" value="Genomic_DNA"/>
</dbReference>
<proteinExistence type="inferred from homology"/>
<dbReference type="PANTHER" id="PTHR16301:SF20">
    <property type="entry name" value="IMPACT FAMILY MEMBER YIGZ"/>
    <property type="match status" value="1"/>
</dbReference>
<dbReference type="Proteomes" id="UP000523955">
    <property type="component" value="Unassembled WGS sequence"/>
</dbReference>
<dbReference type="RefSeq" id="WP_185252231.1">
    <property type="nucleotide sequence ID" value="NZ_JACKXE010000001.1"/>
</dbReference>
<dbReference type="AlphaFoldDB" id="A0A7X0RHB3"/>
<dbReference type="InterPro" id="IPR015796">
    <property type="entry name" value="Impact_YigZ-like"/>
</dbReference>
<dbReference type="PROSITE" id="PS00910">
    <property type="entry name" value="UPF0029"/>
    <property type="match status" value="1"/>
</dbReference>
<sequence length="210" mass="22171">MSAHYLVPRRDAAVETEVRRSRFLCTLARVADEQAARAVVEGLRRQHPDAGHHCSAYVLGPPGPARVERAADDGEPAGTAGAPMLEVLRGAEVGDVVAVVTRWFGGTLLGAGGLVRAYGDAVRAALASAGTRRRELLSELTLEVGHGDAGRVESELRTRGIAVLDTAYAVRVVLRLGVAPHDVPRLHALLAELTGGTAVAEPAGERWVDR</sequence>
<comment type="caution">
    <text evidence="4">The sequence shown here is derived from an EMBL/GenBank/DDBJ whole genome shotgun (WGS) entry which is preliminary data.</text>
</comment>
<name>A0A7X0RHB3_9ACTN</name>
<comment type="similarity">
    <text evidence="1">Belongs to the IMPACT family.</text>
</comment>